<accession>A0A194X5M5</accession>
<dbReference type="InterPro" id="IPR054208">
    <property type="entry name" value="DUF6914"/>
</dbReference>
<protein>
    <submittedName>
        <fullName evidence="1">Uncharacterized protein</fullName>
    </submittedName>
</protein>
<dbReference type="AlphaFoldDB" id="A0A194X5M5"/>
<keyword evidence="2" id="KW-1185">Reference proteome</keyword>
<reference evidence="1 2" key="1">
    <citation type="submission" date="2015-10" db="EMBL/GenBank/DDBJ databases">
        <title>Full genome of DAOMC 229536 Phialocephala scopiformis, a fungal endophyte of spruce producing the potent anti-insectan compound rugulosin.</title>
        <authorList>
            <consortium name="DOE Joint Genome Institute"/>
            <person name="Walker A.K."/>
            <person name="Frasz S.L."/>
            <person name="Seifert K.A."/>
            <person name="Miller J.D."/>
            <person name="Mondo S.J."/>
            <person name="Labutti K."/>
            <person name="Lipzen A."/>
            <person name="Dockter R."/>
            <person name="Kennedy M."/>
            <person name="Grigoriev I.V."/>
            <person name="Spatafora J.W."/>
        </authorList>
    </citation>
    <scope>NUCLEOTIDE SEQUENCE [LARGE SCALE GENOMIC DNA]</scope>
    <source>
        <strain evidence="1 2">CBS 120377</strain>
    </source>
</reference>
<proteinExistence type="predicted"/>
<sequence length="226" mass="25324">MSTATSPTAPRTLYITLQYLRRDASGNKYHWGLYATSDTPPRGTLFHATDAGRQPLDLYYEERKVENPTKSKSMTVCVKIGDVSSTTAIHRCVSTVPLMSRSRIPAGERQWTCRVYVKEALNALHNAQLLSLPASVGSIERACLAVADAYLPYRLSRERPGVYNDFSWLRRGSTSRTIPMEVDPTLYYPSEMEVDSSGRYRSTRSYGSLMDVDSSGRYASSQSYGF</sequence>
<dbReference type="RefSeq" id="XP_018069830.1">
    <property type="nucleotide sequence ID" value="XM_018220031.1"/>
</dbReference>
<dbReference type="Pfam" id="PF21858">
    <property type="entry name" value="DUF6914"/>
    <property type="match status" value="1"/>
</dbReference>
<evidence type="ECO:0000313" key="2">
    <source>
        <dbReference type="Proteomes" id="UP000070700"/>
    </source>
</evidence>
<evidence type="ECO:0000313" key="1">
    <source>
        <dbReference type="EMBL" id="KUJ15475.1"/>
    </source>
</evidence>
<name>A0A194X5M5_MOLSC</name>
<dbReference type="InParanoid" id="A0A194X5M5"/>
<dbReference type="Proteomes" id="UP000070700">
    <property type="component" value="Unassembled WGS sequence"/>
</dbReference>
<dbReference type="EMBL" id="KQ947418">
    <property type="protein sequence ID" value="KUJ15475.1"/>
    <property type="molecule type" value="Genomic_DNA"/>
</dbReference>
<dbReference type="KEGG" id="psco:LY89DRAFT_735582"/>
<organism evidence="1 2">
    <name type="scientific">Mollisia scopiformis</name>
    <name type="common">Conifer needle endophyte fungus</name>
    <name type="synonym">Phialocephala scopiformis</name>
    <dbReference type="NCBI Taxonomy" id="149040"/>
    <lineage>
        <taxon>Eukaryota</taxon>
        <taxon>Fungi</taxon>
        <taxon>Dikarya</taxon>
        <taxon>Ascomycota</taxon>
        <taxon>Pezizomycotina</taxon>
        <taxon>Leotiomycetes</taxon>
        <taxon>Helotiales</taxon>
        <taxon>Mollisiaceae</taxon>
        <taxon>Mollisia</taxon>
    </lineage>
</organism>
<dbReference type="GeneID" id="28829757"/>
<dbReference type="OrthoDB" id="3016366at2759"/>
<gene>
    <name evidence="1" type="ORF">LY89DRAFT_735582</name>
</gene>